<dbReference type="GO" id="GO:0004536">
    <property type="term" value="F:DNA nuclease activity"/>
    <property type="evidence" value="ECO:0007669"/>
    <property type="project" value="InterPro"/>
</dbReference>
<dbReference type="EMBL" id="QTJU01000001">
    <property type="protein sequence ID" value="RFM30597.1"/>
    <property type="molecule type" value="Genomic_DNA"/>
</dbReference>
<dbReference type="PANTHER" id="PTHR46124">
    <property type="entry name" value="D-AMINOACYL-TRNA DEACYLASE"/>
    <property type="match status" value="1"/>
</dbReference>
<dbReference type="PANTHER" id="PTHR46124:SF4">
    <property type="entry name" value="HYDROLASE TATD"/>
    <property type="match status" value="1"/>
</dbReference>
<dbReference type="PROSITE" id="PS01091">
    <property type="entry name" value="TATD_3"/>
    <property type="match status" value="1"/>
</dbReference>
<dbReference type="GO" id="GO:0046872">
    <property type="term" value="F:metal ion binding"/>
    <property type="evidence" value="ECO:0007669"/>
    <property type="project" value="UniProtKB-KW"/>
</dbReference>
<feature type="binding site" evidence="4">
    <location>
        <position position="5"/>
    </location>
    <ligand>
        <name>a divalent metal cation</name>
        <dbReference type="ChEBI" id="CHEBI:60240"/>
        <label>1</label>
    </ligand>
</feature>
<dbReference type="InterPro" id="IPR018228">
    <property type="entry name" value="DNase_TatD-rel_CS"/>
</dbReference>
<dbReference type="InterPro" id="IPR032466">
    <property type="entry name" value="Metal_Hydrolase"/>
</dbReference>
<dbReference type="Proteomes" id="UP000261284">
    <property type="component" value="Unassembled WGS sequence"/>
</dbReference>
<evidence type="ECO:0000256" key="1">
    <source>
        <dbReference type="ARBA" id="ARBA00009275"/>
    </source>
</evidence>
<feature type="binding site" evidence="4">
    <location>
        <position position="7"/>
    </location>
    <ligand>
        <name>a divalent metal cation</name>
        <dbReference type="ChEBI" id="CHEBI:60240"/>
        <label>1</label>
    </ligand>
</feature>
<dbReference type="GO" id="GO:0016788">
    <property type="term" value="F:hydrolase activity, acting on ester bonds"/>
    <property type="evidence" value="ECO:0007669"/>
    <property type="project" value="InterPro"/>
</dbReference>
<comment type="caution">
    <text evidence="5">The sequence shown here is derived from an EMBL/GenBank/DDBJ whole genome shotgun (WGS) entry which is preliminary data.</text>
</comment>
<dbReference type="SUPFAM" id="SSF51556">
    <property type="entry name" value="Metallo-dependent hydrolases"/>
    <property type="match status" value="1"/>
</dbReference>
<dbReference type="FunFam" id="3.20.20.140:FF:000005">
    <property type="entry name" value="TatD family hydrolase"/>
    <property type="match status" value="1"/>
</dbReference>
<dbReference type="NCBIfam" id="TIGR00010">
    <property type="entry name" value="YchF/TatD family DNA exonuclease"/>
    <property type="match status" value="1"/>
</dbReference>
<accession>A0A3E1NRQ7</accession>
<organism evidence="5 6">
    <name type="scientific">Deminuibacter soli</name>
    <dbReference type="NCBI Taxonomy" id="2291815"/>
    <lineage>
        <taxon>Bacteria</taxon>
        <taxon>Pseudomonadati</taxon>
        <taxon>Bacteroidota</taxon>
        <taxon>Chitinophagia</taxon>
        <taxon>Chitinophagales</taxon>
        <taxon>Chitinophagaceae</taxon>
        <taxon>Deminuibacter</taxon>
    </lineage>
</organism>
<dbReference type="Gene3D" id="3.20.20.140">
    <property type="entry name" value="Metal-dependent hydrolases"/>
    <property type="match status" value="1"/>
</dbReference>
<reference evidence="5 6" key="1">
    <citation type="submission" date="2018-08" db="EMBL/GenBank/DDBJ databases">
        <title>Chitinophagaceae sp. K23C18032701, a novel bacterium isolated from forest soil.</title>
        <authorList>
            <person name="Wang C."/>
        </authorList>
    </citation>
    <scope>NUCLEOTIDE SEQUENCE [LARGE SCALE GENOMIC DNA]</scope>
    <source>
        <strain evidence="5 6">K23C18032701</strain>
    </source>
</reference>
<evidence type="ECO:0000256" key="2">
    <source>
        <dbReference type="ARBA" id="ARBA00022723"/>
    </source>
</evidence>
<evidence type="ECO:0000313" key="5">
    <source>
        <dbReference type="EMBL" id="RFM30597.1"/>
    </source>
</evidence>
<keyword evidence="3" id="KW-0378">Hydrolase</keyword>
<feature type="binding site" evidence="4">
    <location>
        <position position="92"/>
    </location>
    <ligand>
        <name>a divalent metal cation</name>
        <dbReference type="ChEBI" id="CHEBI:60240"/>
        <label>1</label>
    </ligand>
</feature>
<name>A0A3E1NRQ7_9BACT</name>
<feature type="binding site" evidence="4">
    <location>
        <position position="128"/>
    </location>
    <ligand>
        <name>a divalent metal cation</name>
        <dbReference type="ChEBI" id="CHEBI:60240"/>
        <label>2</label>
    </ligand>
</feature>
<dbReference type="Pfam" id="PF01026">
    <property type="entry name" value="TatD_DNase"/>
    <property type="match status" value="1"/>
</dbReference>
<proteinExistence type="inferred from homology"/>
<feature type="binding site" evidence="4">
    <location>
        <position position="153"/>
    </location>
    <ligand>
        <name>a divalent metal cation</name>
        <dbReference type="ChEBI" id="CHEBI:60240"/>
        <label>2</label>
    </ligand>
</feature>
<evidence type="ECO:0000256" key="3">
    <source>
        <dbReference type="ARBA" id="ARBA00022801"/>
    </source>
</evidence>
<dbReference type="InterPro" id="IPR001130">
    <property type="entry name" value="TatD-like"/>
</dbReference>
<protein>
    <submittedName>
        <fullName evidence="5">TatD family deoxyribonuclease</fullName>
    </submittedName>
</protein>
<gene>
    <name evidence="5" type="ORF">DXN05_01520</name>
</gene>
<dbReference type="CDD" id="cd01310">
    <property type="entry name" value="TatD_DNAse"/>
    <property type="match status" value="1"/>
</dbReference>
<sequence>MIDTHCHLYGDEFKNDIADAISRAKKIGVTRFYLPAIDSESHNVMLELEAAHPGEFFAMMGLHPCYVKENYLEELALVEEWLNKRPFVAIGEIGLDFYWDKTFTAQQYEAFDRQMQWALDRKLPIVIHTRNAMQETIEAVKPFAAKGLRGIFHCFSGSYESAKQIVDLGLYLGIGGVVTYKNAGLPAALEKIPLERLVLETDAPYLTPVPFRGKRNESSYLTYVAEKLADVYQVRPEVIAEITTANALKIFGK</sequence>
<dbReference type="InterPro" id="IPR015991">
    <property type="entry name" value="TatD/YcfH-like"/>
</dbReference>
<comment type="similarity">
    <text evidence="1">Belongs to the metallo-dependent hydrolases superfamily. TatD-type hydrolase family.</text>
</comment>
<dbReference type="GO" id="GO:0005829">
    <property type="term" value="C:cytosol"/>
    <property type="evidence" value="ECO:0007669"/>
    <property type="project" value="TreeGrafter"/>
</dbReference>
<dbReference type="AlphaFoldDB" id="A0A3E1NRQ7"/>
<dbReference type="PIRSF" id="PIRSF005902">
    <property type="entry name" value="DNase_TatD"/>
    <property type="match status" value="1"/>
</dbReference>
<dbReference type="OrthoDB" id="9810005at2"/>
<keyword evidence="2 4" id="KW-0479">Metal-binding</keyword>
<evidence type="ECO:0000313" key="6">
    <source>
        <dbReference type="Proteomes" id="UP000261284"/>
    </source>
</evidence>
<evidence type="ECO:0000256" key="4">
    <source>
        <dbReference type="PIRSR" id="PIRSR005902-1"/>
    </source>
</evidence>
<keyword evidence="6" id="KW-1185">Reference proteome</keyword>
<feature type="binding site" evidence="4">
    <location>
        <position position="202"/>
    </location>
    <ligand>
        <name>a divalent metal cation</name>
        <dbReference type="ChEBI" id="CHEBI:60240"/>
        <label>1</label>
    </ligand>
</feature>